<dbReference type="PANTHER" id="PTHR24096:SF420">
    <property type="entry name" value="LONG-CHAIN-FATTY-ACID--COA LIGASE-RELATED"/>
    <property type="match status" value="1"/>
</dbReference>
<sequence length="626" mass="68462">MMIPKNDAREKTMNKDVHQTTTGIEPAAKFAPAKVRRHDLGDGAFTLESPLPLDLPHDCLSDLLDHWAEAAPDRPFLMQRGPDDQWQGVTFSETYEQVQSLAAFLLLQGLCPDRPLLILSGNSVRHGVLMLAAMHVGIPVVPVSVPYSLYDGELTKLRHIVETTNPGMAYADDALAFDHAFTYLAGQNIKLFSDNGALSYDTALRTKSSEAVSQARQAVGHDTVGKILFTSGSTGLPKGVIVTQRMMLANQQALVQIWPFLKTDPPVIVDWLPWNHTFGGNFNFNQILWNGGSFYIDDGKPVPGEIEKTLRNIREISPSLFFNVPRGFDMMLPILRDDPELRRAFFARLQLIFFSGAGLPDHLWEGLEELGVNERGDKIPFVSAWGATEAMMITCVHFPIASADVVGLPTPGNEIKFVPNGGKLEMRVGGPHVTPGYLNNPAKTSEAFDDEGYYLIGDAGRLQNPEDPSEGIVFDGRTSENFKLMTGTWVAVGNLRLALLEALKPLVSDAVITGHDKSEIGALLFLNADECKTRAGRVDTLAGYAADPAVRAYVAERLAAYNKSQTGSATRVKRVLIQGDTPSVEKNEITDKGYINQRLALELRADSIADLYKGSAAAILPGEVHT</sequence>
<gene>
    <name evidence="2" type="ORF">DS909_06750</name>
</gene>
<name>A0A366X7U5_9RHOB</name>
<feature type="domain" description="AMP-dependent synthetase/ligase" evidence="1">
    <location>
        <begin position="64"/>
        <end position="438"/>
    </location>
</feature>
<dbReference type="EMBL" id="QOCE01000015">
    <property type="protein sequence ID" value="RBW58374.1"/>
    <property type="molecule type" value="Genomic_DNA"/>
</dbReference>
<accession>A0A366X7U5</accession>
<dbReference type="Pfam" id="PF23562">
    <property type="entry name" value="AMP-binding_C_3"/>
    <property type="match status" value="1"/>
</dbReference>
<dbReference type="Pfam" id="PF00501">
    <property type="entry name" value="AMP-binding"/>
    <property type="match status" value="1"/>
</dbReference>
<dbReference type="OrthoDB" id="9803968at2"/>
<dbReference type="PROSITE" id="PS00455">
    <property type="entry name" value="AMP_BINDING"/>
    <property type="match status" value="1"/>
</dbReference>
<dbReference type="InterPro" id="IPR042099">
    <property type="entry name" value="ANL_N_sf"/>
</dbReference>
<dbReference type="InterPro" id="IPR020845">
    <property type="entry name" value="AMP-binding_CS"/>
</dbReference>
<evidence type="ECO:0000313" key="2">
    <source>
        <dbReference type="EMBL" id="RBW58374.1"/>
    </source>
</evidence>
<comment type="caution">
    <text evidence="2">The sequence shown here is derived from an EMBL/GenBank/DDBJ whole genome shotgun (WGS) entry which is preliminary data.</text>
</comment>
<reference evidence="2 3" key="1">
    <citation type="submission" date="2018-07" db="EMBL/GenBank/DDBJ databases">
        <title>Modular assembly of carbohydrate-degrading microbial communities in the ocean.</title>
        <authorList>
            <person name="Enke T.N."/>
            <person name="Datta M.S."/>
            <person name="Schwartzman J.A."/>
            <person name="Cermak N."/>
            <person name="Schmitz D.A."/>
            <person name="Barrere J."/>
            <person name="Cordero O.X."/>
        </authorList>
    </citation>
    <scope>NUCLEOTIDE SEQUENCE [LARGE SCALE GENOMIC DNA]</scope>
    <source>
        <strain evidence="2 3">C3M10</strain>
    </source>
</reference>
<protein>
    <submittedName>
        <fullName evidence="2">Feruloyl-CoA synthase</fullName>
    </submittedName>
</protein>
<proteinExistence type="predicted"/>
<evidence type="ECO:0000259" key="1">
    <source>
        <dbReference type="Pfam" id="PF00501"/>
    </source>
</evidence>
<dbReference type="AlphaFoldDB" id="A0A366X7U5"/>
<evidence type="ECO:0000313" key="3">
    <source>
        <dbReference type="Proteomes" id="UP000252706"/>
    </source>
</evidence>
<dbReference type="PANTHER" id="PTHR24096">
    <property type="entry name" value="LONG-CHAIN-FATTY-ACID--COA LIGASE"/>
    <property type="match status" value="1"/>
</dbReference>
<organism evidence="2 3">
    <name type="scientific">Phaeobacter gallaeciensis</name>
    <dbReference type="NCBI Taxonomy" id="60890"/>
    <lineage>
        <taxon>Bacteria</taxon>
        <taxon>Pseudomonadati</taxon>
        <taxon>Pseudomonadota</taxon>
        <taxon>Alphaproteobacteria</taxon>
        <taxon>Rhodobacterales</taxon>
        <taxon>Roseobacteraceae</taxon>
        <taxon>Phaeobacter</taxon>
    </lineage>
</organism>
<dbReference type="GO" id="GO:0016405">
    <property type="term" value="F:CoA-ligase activity"/>
    <property type="evidence" value="ECO:0007669"/>
    <property type="project" value="TreeGrafter"/>
</dbReference>
<dbReference type="Gene3D" id="3.40.50.12780">
    <property type="entry name" value="N-terminal domain of ligase-like"/>
    <property type="match status" value="1"/>
</dbReference>
<dbReference type="Proteomes" id="UP000252706">
    <property type="component" value="Unassembled WGS sequence"/>
</dbReference>
<dbReference type="SUPFAM" id="SSF56801">
    <property type="entry name" value="Acetyl-CoA synthetase-like"/>
    <property type="match status" value="1"/>
</dbReference>
<dbReference type="InterPro" id="IPR000873">
    <property type="entry name" value="AMP-dep_synth/lig_dom"/>
</dbReference>